<reference evidence="2 3" key="1">
    <citation type="submission" date="2013-02" db="EMBL/GenBank/DDBJ databases">
        <title>The Genome Annotation of Plasmodium falciparum Vietnam Oak-Knoll (FVO).</title>
        <authorList>
            <consortium name="The Broad Institute Genome Sequencing Platform"/>
            <consortium name="The Broad Institute Genome Sequencing Center for Infectious Disease"/>
            <person name="Neafsey D."/>
            <person name="Hoffman S."/>
            <person name="Volkman S."/>
            <person name="Rosenthal P."/>
            <person name="Walker B."/>
            <person name="Young S.K."/>
            <person name="Zeng Q."/>
            <person name="Gargeya S."/>
            <person name="Fitzgerald M."/>
            <person name="Haas B."/>
            <person name="Abouelleil A."/>
            <person name="Allen A.W."/>
            <person name="Alvarado L."/>
            <person name="Arachchi H.M."/>
            <person name="Berlin A.M."/>
            <person name="Chapman S.B."/>
            <person name="Gainer-Dewar J."/>
            <person name="Goldberg J."/>
            <person name="Griggs A."/>
            <person name="Gujja S."/>
            <person name="Hansen M."/>
            <person name="Howarth C."/>
            <person name="Imamovic A."/>
            <person name="Ireland A."/>
            <person name="Larimer J."/>
            <person name="McCowan C."/>
            <person name="Murphy C."/>
            <person name="Pearson M."/>
            <person name="Poon T.W."/>
            <person name="Priest M."/>
            <person name="Roberts A."/>
            <person name="Saif S."/>
            <person name="Shea T."/>
            <person name="Sisk P."/>
            <person name="Sykes S."/>
            <person name="Wortman J."/>
            <person name="Nusbaum C."/>
            <person name="Birren B."/>
        </authorList>
    </citation>
    <scope>NUCLEOTIDE SEQUENCE [LARGE SCALE GENOMIC DNA]</scope>
    <source>
        <strain evidence="3">Vietnam Oak-Knoll (FVO)</strain>
    </source>
</reference>
<proteinExistence type="predicted"/>
<name>A0A024V240_PLAFA</name>
<gene>
    <name evidence="2" type="ORF">PFFVO_04520</name>
</gene>
<evidence type="ECO:0000256" key="1">
    <source>
        <dbReference type="SAM" id="MobiDB-lite"/>
    </source>
</evidence>
<dbReference type="Proteomes" id="UP000030690">
    <property type="component" value="Unassembled WGS sequence"/>
</dbReference>
<feature type="region of interest" description="Disordered" evidence="1">
    <location>
        <begin position="975"/>
        <end position="994"/>
    </location>
</feature>
<reference evidence="2 3" key="2">
    <citation type="submission" date="2013-02" db="EMBL/GenBank/DDBJ databases">
        <title>The Genome Sequence of Plasmodium falciparum Vietnam Oak-Knoll (FVO).</title>
        <authorList>
            <consortium name="The Broad Institute Genome Sequencing Platform"/>
            <consortium name="The Broad Institute Genome Sequencing Center for Infectious Disease"/>
            <person name="Neafsey D."/>
            <person name="Cheeseman I."/>
            <person name="Volkman S."/>
            <person name="Adams J."/>
            <person name="Walker B."/>
            <person name="Young S.K."/>
            <person name="Zeng Q."/>
            <person name="Gargeya S."/>
            <person name="Fitzgerald M."/>
            <person name="Haas B."/>
            <person name="Abouelleil A."/>
            <person name="Alvarado L."/>
            <person name="Arachchi H.M."/>
            <person name="Berlin A.M."/>
            <person name="Chapman S.B."/>
            <person name="Dewar J."/>
            <person name="Goldberg J."/>
            <person name="Griggs A."/>
            <person name="Gujja S."/>
            <person name="Hansen M."/>
            <person name="Howarth C."/>
            <person name="Imamovic A."/>
            <person name="Larimer J."/>
            <person name="McCowan C."/>
            <person name="Murphy C."/>
            <person name="Neiman D."/>
            <person name="Pearson M."/>
            <person name="Priest M."/>
            <person name="Roberts A."/>
            <person name="Saif S."/>
            <person name="Shea T."/>
            <person name="Sisk P."/>
            <person name="Sykes S."/>
            <person name="Wortman J."/>
            <person name="Nusbaum C."/>
            <person name="Birren B."/>
        </authorList>
    </citation>
    <scope>NUCLEOTIDE SEQUENCE [LARGE SCALE GENOMIC DNA]</scope>
    <source>
        <strain evidence="3">Vietnam Oak-Knoll (FVO)</strain>
    </source>
</reference>
<dbReference type="OrthoDB" id="376529at2759"/>
<evidence type="ECO:0000313" key="2">
    <source>
        <dbReference type="EMBL" id="ETW16554.1"/>
    </source>
</evidence>
<protein>
    <submittedName>
        <fullName evidence="2">Uncharacterized protein</fullName>
    </submittedName>
</protein>
<organism evidence="2 3">
    <name type="scientific">Plasmodium falciparum Vietnam Oak-Knoll</name>
    <name type="common">FVO</name>
    <dbReference type="NCBI Taxonomy" id="1036723"/>
    <lineage>
        <taxon>Eukaryota</taxon>
        <taxon>Sar</taxon>
        <taxon>Alveolata</taxon>
        <taxon>Apicomplexa</taxon>
        <taxon>Aconoidasida</taxon>
        <taxon>Haemosporida</taxon>
        <taxon>Plasmodiidae</taxon>
        <taxon>Plasmodium</taxon>
        <taxon>Plasmodium (Laverania)</taxon>
    </lineage>
</organism>
<evidence type="ECO:0000313" key="3">
    <source>
        <dbReference type="Proteomes" id="UP000030690"/>
    </source>
</evidence>
<dbReference type="EMBL" id="KI925142">
    <property type="protein sequence ID" value="ETW16554.1"/>
    <property type="molecule type" value="Genomic_DNA"/>
</dbReference>
<sequence length="2183" mass="263712">MDRLIQINNTLFIDLNNNNEKIDGREKFNLFDINEDEYILNKDGNNIEIEYKFEIKRCVNIFVNLLKDQNVEYDIYKKMLDSNINIIKMIQAINNYGLKTEEFHSTRLMMIIYLKNYVYEFINTYLKDIISTYEKNKYKKEINNFNNLIYTKNDKIVEKEDNGFYSNEPRHVLNKNEENKNIMTSTQCVENSFSFISFLRKGIFDYSSLIENIENKSKSITIEEWIYLKERIFSLIKNACVMNTNLSNNINERPMNFFEEINKNMYKSYKKYNSIIEMKNFNECLYFIDIFFNILLVDYPYKWDNLLEDLFNNFNFISIIKLDDFSNILNKDYNTTINYVMKIINNMNISNSEIQYMENEEKCNMYKMVIHYSKFYLLMLLINKILKKYIPATSELDSYSNIYYTYFSSNINTSNKNLLEKENDFHMLNIPCENLLVGYKDIIKLYFAFFNRFLYYLLHQERNIYIIFIIQMIVKCIYKLLLCDLCILSEEVINEHELLFINIMKVLEINLSEYVNKIYFMNIEKSSNGESISVSKIFEEHSYENINEVMNNDEDNNIDRLFLKILLKSKKWCLKILNIFLYRSIHFDEMNDTWKIFLKHFEDKYIIFLEKITLLILKIMMNTTYSDDERNNINGLFSYIKYVINYTDYIKYADKSLSLALNYVCMIISLDHLKDFIYQNVLSSIFLNCLFIHIDNITHIECIDNFQVNETRQKEENKVCDNLKFEKYIICFEKHPIFRNYLLSCYDDSSCKSILKKYINYIIYLFCELLCKYFYDIIFYLDEQIEENLKLYLLYQNVYMNVLYPEMYIKKDMNFLDNEQISINTYKKSNLFFNAEISINTGNHNIYINNIIDYISEIIRNHMKENKIDYNFDFSNFHLLNNDTFNNMIYIIKNLPLYKYTEEDLIFKDVYSIKNEHNLNYSFIIMNDINLYKYFSLYMFLIYYKYRYVRGTLKNIITKMNDEYLFLTLEHVSDDDNRDTCNKEGKKDNNSNKYYNDDKNGGTYCNSNYFDFDFGKNTENNLSMEDLIQEYFIHKERYKDAFCKDNNDMEKFEYILDNLKNKDKNFFLKYMMVNILHPYSNNLKRKLMWMIKEYIHVATFNDNVIQFFFYSCFINLFYFEKHIKLNSFETLIHLMYIYGIPSKILYNDFREVLIFLFFQLLILFIKKESDSIDSLVYEDNRSVILFSNYEKMNLLRLLKGIMVKEVVDNGERNDENNDNNNKHNKHNNDNNINHCVFNNFLEFLYNKNNCFSDNFINDVICKNFYFYFYLEKLEENNLNRFLKFISLFYQNEINNNIFLFINLLNESLLDIIDIRIPGKDEEYNFLRILKFFSFFLEHYKNTCSTQDVLIVKILQNENFIIYFKSIILNIIKKNSKKKSKGMLIGKEKHCYILHDEILNQIYYILYIFTKKSLFNYKIFWFYFKYAVACISNDLNFFRIEEYMNIEEKLYNMPIYIFQFFNNLIRRDILYVFVSLGIHEPFESNDFPLSLIEILRKVSLLYLVVSDENMNEQTFCYNSIVEINGLYLYNNILSYLVMLLIRHNIFFTYPLWFELNRSYEIIQEGNVLRDLDECVSNNSFKKYGHAMEGNDVGSKMCLVNDGLGEASKEFGFYDIKMVEGGEKKKLRDVEYVNDMDEKKNVEYTLPNERNELKGNPNESCKSRGHSDVCEEILFYREMKTYFIERKKSGYDIKGEKRNNEIGVGIDDVNKSTLDSDDDIYDNTNENRNYNIKNNMFNNNDVNINNKEMELLNNIEDTKIAELMNTLYFNIFLLKDKKEEHIRKLLKILKYVNDNFLFYNCQNEYQIYTMNLMIQKKRYIYQSFSMYVFLDIQYFFDILVKSNLFDRVIDDWINDIFYIYQNSDDLKYFILAFSNMLIYLCLYESIKKKRDEKNNKFGENNMNENICTKEEKDSMEVWNEMEDEYLLPFFFFLKNKRNGINSDYINGDYIKGDNINNSSNKLFEEILKKDMIRFDNINEYATNKLREKISKIINALVNIVLILPIPYEEEMKVFNKNLLRRLAPICGERENIKDNNLLKLNSSNSNIINGNKSALNNIQFDDLIQNILFMHLNNYEQKFYERNNKEEKQMNKSYYYNVVHINKFDELKLHGKKVSIHYYFQNKSNEEFIDKLTSECNCNYFKISFYLKKAFSLLTQEGFTNDDLINIIGCSDKYYNFINIISMDI</sequence>
<accession>A0A024V240</accession>